<proteinExistence type="predicted"/>
<sequence length="295" mass="34404">MALKYCSATDLTSGDETGFSDYQDIETEIESSELSDDDDDGNDGSSNDVKTLFDHRIKKKLHSKSTLKENFKPEIKNEIIEESENSKDKTEELKTLIENFEKMMLESKDFFNQFINKEGIKSIDHNNNVKIFPKINKLIDSNIELINSIPKDFGFKFLALCITCAFGGRKGFQRYSHQLSRFKIDQCLEKLIGCSNKNDKLNVTNLCYIGHIIIYYWGQREIRDCLCRKYGPLDEVIKSSRNIKREIGGENLWSKYKSEVHSKIKKDILKEYEERFQYDEENFEKIMEKLGISVK</sequence>
<feature type="region of interest" description="Disordered" evidence="1">
    <location>
        <begin position="1"/>
        <end position="49"/>
    </location>
</feature>
<organism evidence="2 3">
    <name type="scientific">Wickerhamomyces mucosus</name>
    <dbReference type="NCBI Taxonomy" id="1378264"/>
    <lineage>
        <taxon>Eukaryota</taxon>
        <taxon>Fungi</taxon>
        <taxon>Dikarya</taxon>
        <taxon>Ascomycota</taxon>
        <taxon>Saccharomycotina</taxon>
        <taxon>Saccharomycetes</taxon>
        <taxon>Phaffomycetales</taxon>
        <taxon>Wickerhamomycetaceae</taxon>
        <taxon>Wickerhamomyces</taxon>
    </lineage>
</organism>
<dbReference type="Proteomes" id="UP000769528">
    <property type="component" value="Unassembled WGS sequence"/>
</dbReference>
<dbReference type="EMBL" id="JAEUBF010000185">
    <property type="protein sequence ID" value="KAH3680035.1"/>
    <property type="molecule type" value="Genomic_DNA"/>
</dbReference>
<evidence type="ECO:0000313" key="2">
    <source>
        <dbReference type="EMBL" id="KAH3680035.1"/>
    </source>
</evidence>
<feature type="compositionally biased region" description="Acidic residues" evidence="1">
    <location>
        <begin position="23"/>
        <end position="42"/>
    </location>
</feature>
<comment type="caution">
    <text evidence="2">The sequence shown here is derived from an EMBL/GenBank/DDBJ whole genome shotgun (WGS) entry which is preliminary data.</text>
</comment>
<accession>A0A9P8PYQ2</accession>
<reference evidence="2" key="2">
    <citation type="submission" date="2021-01" db="EMBL/GenBank/DDBJ databases">
        <authorList>
            <person name="Schikora-Tamarit M.A."/>
        </authorList>
    </citation>
    <scope>NUCLEOTIDE SEQUENCE</scope>
    <source>
        <strain evidence="2">CBS6341</strain>
    </source>
</reference>
<reference evidence="2" key="1">
    <citation type="journal article" date="2021" name="Open Biol.">
        <title>Shared evolutionary footprints suggest mitochondrial oxidative damage underlies multiple complex I losses in fungi.</title>
        <authorList>
            <person name="Schikora-Tamarit M.A."/>
            <person name="Marcet-Houben M."/>
            <person name="Nosek J."/>
            <person name="Gabaldon T."/>
        </authorList>
    </citation>
    <scope>NUCLEOTIDE SEQUENCE</scope>
    <source>
        <strain evidence="2">CBS6341</strain>
    </source>
</reference>
<evidence type="ECO:0000313" key="3">
    <source>
        <dbReference type="Proteomes" id="UP000769528"/>
    </source>
</evidence>
<keyword evidence="3" id="KW-1185">Reference proteome</keyword>
<protein>
    <submittedName>
        <fullName evidence="2">Uncharacterized protein</fullName>
    </submittedName>
</protein>
<dbReference type="OrthoDB" id="3980979at2759"/>
<dbReference type="AlphaFoldDB" id="A0A9P8PYQ2"/>
<gene>
    <name evidence="2" type="ORF">WICMUC_000576</name>
</gene>
<evidence type="ECO:0000256" key="1">
    <source>
        <dbReference type="SAM" id="MobiDB-lite"/>
    </source>
</evidence>
<name>A0A9P8PYQ2_9ASCO</name>